<dbReference type="Pfam" id="PF03176">
    <property type="entry name" value="MMPL"/>
    <property type="match status" value="1"/>
</dbReference>
<feature type="transmembrane region" description="Helical" evidence="6">
    <location>
        <begin position="315"/>
        <end position="332"/>
    </location>
</feature>
<evidence type="ECO:0000256" key="5">
    <source>
        <dbReference type="ARBA" id="ARBA00023136"/>
    </source>
</evidence>
<feature type="transmembrane region" description="Helical" evidence="6">
    <location>
        <begin position="288"/>
        <end position="309"/>
    </location>
</feature>
<feature type="transmembrane region" description="Helical" evidence="6">
    <location>
        <begin position="713"/>
        <end position="733"/>
    </location>
</feature>
<evidence type="ECO:0000256" key="3">
    <source>
        <dbReference type="ARBA" id="ARBA00022692"/>
    </source>
</evidence>
<evidence type="ECO:0000259" key="7">
    <source>
        <dbReference type="Pfam" id="PF03176"/>
    </source>
</evidence>
<accession>A0A1E2VBT8</accession>
<feature type="transmembrane region" description="Helical" evidence="6">
    <location>
        <begin position="630"/>
        <end position="649"/>
    </location>
</feature>
<reference evidence="8 9" key="1">
    <citation type="submission" date="2016-08" db="EMBL/GenBank/DDBJ databases">
        <authorList>
            <person name="Seilhamer J.J."/>
        </authorList>
    </citation>
    <scope>NUCLEOTIDE SEQUENCE [LARGE SCALE GENOMIC DNA]</scope>
    <source>
        <strain evidence="8 9">PH27A</strain>
    </source>
</reference>
<keyword evidence="9" id="KW-1185">Reference proteome</keyword>
<dbReference type="RefSeq" id="WP_068999450.1">
    <property type="nucleotide sequence ID" value="NZ_MDTQ01000001.1"/>
</dbReference>
<dbReference type="SUPFAM" id="SSF82866">
    <property type="entry name" value="Multidrug efflux transporter AcrB transmembrane domain"/>
    <property type="match status" value="2"/>
</dbReference>
<evidence type="ECO:0000256" key="4">
    <source>
        <dbReference type="ARBA" id="ARBA00022989"/>
    </source>
</evidence>
<keyword evidence="5 6" id="KW-0472">Membrane</keyword>
<gene>
    <name evidence="8" type="ORF">BFW38_13930</name>
</gene>
<evidence type="ECO:0000256" key="6">
    <source>
        <dbReference type="SAM" id="Phobius"/>
    </source>
</evidence>
<evidence type="ECO:0000256" key="1">
    <source>
        <dbReference type="ARBA" id="ARBA00004651"/>
    </source>
</evidence>
<dbReference type="OrthoDB" id="9780358at2"/>
<evidence type="ECO:0000313" key="9">
    <source>
        <dbReference type="Proteomes" id="UP000094291"/>
    </source>
</evidence>
<dbReference type="PANTHER" id="PTHR33406">
    <property type="entry name" value="MEMBRANE PROTEIN MJ1562-RELATED"/>
    <property type="match status" value="1"/>
</dbReference>
<feature type="domain" description="Membrane transport protein MMPL" evidence="7">
    <location>
        <begin position="230"/>
        <end position="404"/>
    </location>
</feature>
<protein>
    <recommendedName>
        <fullName evidence="7">Membrane transport protein MMPL domain-containing protein</fullName>
    </recommendedName>
</protein>
<dbReference type="STRING" id="197479.BFW38_13930"/>
<dbReference type="InterPro" id="IPR004869">
    <property type="entry name" value="MMPL_dom"/>
</dbReference>
<feature type="transmembrane region" description="Helical" evidence="6">
    <location>
        <begin position="739"/>
        <end position="761"/>
    </location>
</feature>
<name>A0A1E2VBT8_9GAMM</name>
<dbReference type="Proteomes" id="UP000094291">
    <property type="component" value="Unassembled WGS sequence"/>
</dbReference>
<feature type="transmembrane region" description="Helical" evidence="6">
    <location>
        <begin position="426"/>
        <end position="444"/>
    </location>
</feature>
<comment type="caution">
    <text evidence="8">The sequence shown here is derived from an EMBL/GenBank/DDBJ whole genome shotgun (WGS) entry which is preliminary data.</text>
</comment>
<keyword evidence="2" id="KW-1003">Cell membrane</keyword>
<organism evidence="8 9">
    <name type="scientific">Terasakiispira papahanaumokuakeensis</name>
    <dbReference type="NCBI Taxonomy" id="197479"/>
    <lineage>
        <taxon>Bacteria</taxon>
        <taxon>Pseudomonadati</taxon>
        <taxon>Pseudomonadota</taxon>
        <taxon>Gammaproteobacteria</taxon>
        <taxon>Oceanospirillales</taxon>
        <taxon>Terasakiispira</taxon>
    </lineage>
</organism>
<evidence type="ECO:0000256" key="2">
    <source>
        <dbReference type="ARBA" id="ARBA00022475"/>
    </source>
</evidence>
<proteinExistence type="predicted"/>
<dbReference type="GO" id="GO:0005886">
    <property type="term" value="C:plasma membrane"/>
    <property type="evidence" value="ECO:0007669"/>
    <property type="project" value="UniProtKB-SubCell"/>
</dbReference>
<feature type="transmembrane region" description="Helical" evidence="6">
    <location>
        <begin position="262"/>
        <end position="281"/>
    </location>
</feature>
<feature type="transmembrane region" description="Helical" evidence="6">
    <location>
        <begin position="683"/>
        <end position="701"/>
    </location>
</feature>
<keyword evidence="3 6" id="KW-0812">Transmembrane</keyword>
<dbReference type="EMBL" id="MDTQ01000001">
    <property type="protein sequence ID" value="ODC04468.1"/>
    <property type="molecule type" value="Genomic_DNA"/>
</dbReference>
<dbReference type="PANTHER" id="PTHR33406:SF13">
    <property type="entry name" value="MEMBRANE PROTEIN YDFJ"/>
    <property type="match status" value="1"/>
</dbReference>
<comment type="subcellular location">
    <subcellularLocation>
        <location evidence="1">Cell membrane</location>
        <topology evidence="1">Multi-pass membrane protein</topology>
    </subcellularLocation>
</comment>
<sequence length="779" mass="86561">MKRLDFRPFIQWHSLLWIGLVIICLLALSLRDDYPVSEDIASLIPHADQDKQRDIIQRMAKPFDQQILILLGGPTPDSVTQAAQQLAQQLRSEHGQPEQGQTEPAFEQVQLNNTQQGQQLARLYFPYRFMLLTDQQQQALASPNSLAEQQQRLWQQLNSPTSPVSSSLLSRDPWLLFPEWLSQHNTQHWQLYKGIALHQNSDGFWTLIRARFNGSAFDPGLQQRLMPLINTSLDKLPDNITAARAGLLFHAAAATQQAQHEVTLIGGLSIMGIITLVLLAFASLRPLLLILLSLSTGLLAALTFCWWWFGSLQLLTLVFGTSLIGIAVDYSFHWCCERQSSTDSAMQTLRHLAPALTLSAASSLLAYLTMTLMPLPAIQQMATFCAIGLAIAALTLWLLAPSLAPDIKTPRFSRWLWRHLPLPGHRVLWLLLVILLMGLTQVSLNDDIRALRGGDPTLRQQEQQVRQLVQLQDNQFFIISGTDQEQLLQRDEALRQQLAHFSGIDSQQGVSEWLPSQQRQQRNYHLQAPLFADQGLGSLAQLGFDITPLKQLQSVYQQADGHWLTAAVLTDQLPMIAGLYDFQGPHPYVIRRVQGIQDLAGLEHLADTLPGVAWVDPVAEISQQLGHLRLLTWGVILTTLAIAAALLSWRLSWPIAWRLLAVPTLGGLSAIGGISWLGQPLTLFHSLALLLVLGIGIDYALFHQFARQHRPQVGLATTLAGLSTLLAFGTLAFSHTPALAGFGLLLSIGIVVCYSLAPALCRPEFRTPQSSVTEIQTHD</sequence>
<feature type="transmembrane region" description="Helical" evidence="6">
    <location>
        <begin position="381"/>
        <end position="405"/>
    </location>
</feature>
<dbReference type="InterPro" id="IPR050545">
    <property type="entry name" value="Mycobact_MmpL"/>
</dbReference>
<dbReference type="Gene3D" id="1.20.1640.10">
    <property type="entry name" value="Multidrug efflux transporter AcrB transmembrane domain"/>
    <property type="match status" value="2"/>
</dbReference>
<feature type="transmembrane region" description="Helical" evidence="6">
    <location>
        <begin position="352"/>
        <end position="375"/>
    </location>
</feature>
<keyword evidence="4 6" id="KW-1133">Transmembrane helix</keyword>
<dbReference type="AlphaFoldDB" id="A0A1E2VBT8"/>
<evidence type="ECO:0000313" key="8">
    <source>
        <dbReference type="EMBL" id="ODC04468.1"/>
    </source>
</evidence>
<feature type="transmembrane region" description="Helical" evidence="6">
    <location>
        <begin position="656"/>
        <end position="677"/>
    </location>
</feature>